<dbReference type="InterPro" id="IPR036477">
    <property type="entry name" value="Formyl_transf_N_sf"/>
</dbReference>
<keyword evidence="3" id="KW-1185">Reference proteome</keyword>
<accession>A0ABS1TWU4</accession>
<dbReference type="Pfam" id="PF00551">
    <property type="entry name" value="Formyl_trans_N"/>
    <property type="match status" value="1"/>
</dbReference>
<dbReference type="RefSeq" id="WP_202830059.1">
    <property type="nucleotide sequence ID" value="NZ_JAETWB010000001.1"/>
</dbReference>
<feature type="domain" description="Formyl transferase N-terminal" evidence="1">
    <location>
        <begin position="92"/>
        <end position="201"/>
    </location>
</feature>
<dbReference type="Proteomes" id="UP000660885">
    <property type="component" value="Unassembled WGS sequence"/>
</dbReference>
<dbReference type="CDD" id="cd08369">
    <property type="entry name" value="FMT_core"/>
    <property type="match status" value="1"/>
</dbReference>
<evidence type="ECO:0000313" key="3">
    <source>
        <dbReference type="Proteomes" id="UP000660885"/>
    </source>
</evidence>
<dbReference type="Gene3D" id="3.40.50.170">
    <property type="entry name" value="Formyl transferase, N-terminal domain"/>
    <property type="match status" value="1"/>
</dbReference>
<reference evidence="2 3" key="1">
    <citation type="submission" date="2021-01" db="EMBL/GenBank/DDBJ databases">
        <title>Belnapia mucosa sp. nov. and Belnapia arida sp. nov., isolated from the Tabernas Desert (Almeria, Spain).</title>
        <authorList>
            <person name="Molina-Menor E."/>
            <person name="Vidal-Verdu A."/>
            <person name="Calonge A."/>
            <person name="Satari L."/>
            <person name="Pereto J."/>
            <person name="Porcar M."/>
        </authorList>
    </citation>
    <scope>NUCLEOTIDE SEQUENCE [LARGE SCALE GENOMIC DNA]</scope>
    <source>
        <strain evidence="2 3">T18</strain>
    </source>
</reference>
<evidence type="ECO:0000313" key="2">
    <source>
        <dbReference type="EMBL" id="MBL6076902.1"/>
    </source>
</evidence>
<proteinExistence type="predicted"/>
<dbReference type="EMBL" id="JAETWB010000001">
    <property type="protein sequence ID" value="MBL6076902.1"/>
    <property type="molecule type" value="Genomic_DNA"/>
</dbReference>
<organism evidence="2 3">
    <name type="scientific">Belnapia arida</name>
    <dbReference type="NCBI Taxonomy" id="2804533"/>
    <lineage>
        <taxon>Bacteria</taxon>
        <taxon>Pseudomonadati</taxon>
        <taxon>Pseudomonadota</taxon>
        <taxon>Alphaproteobacteria</taxon>
        <taxon>Acetobacterales</taxon>
        <taxon>Roseomonadaceae</taxon>
        <taxon>Belnapia</taxon>
    </lineage>
</organism>
<dbReference type="InterPro" id="IPR002376">
    <property type="entry name" value="Formyl_transf_N"/>
</dbReference>
<comment type="caution">
    <text evidence="2">The sequence shown here is derived from an EMBL/GenBank/DDBJ whole genome shotgun (WGS) entry which is preliminary data.</text>
</comment>
<dbReference type="SUPFAM" id="SSF53328">
    <property type="entry name" value="Formyltransferase"/>
    <property type="match status" value="1"/>
</dbReference>
<name>A0ABS1TWU4_9PROT</name>
<sequence length="253" mass="27167">MRIALFTLESALSAEAVEAFLQDHDQSVVLIGRSDPFRPGSGGPVRQAWKHLRRSGPRLLPYLAVNYGLRPAPGRLAGHGIPVVEVADVNGPAMAAAIDAARPDLLVSLHFDQIFRAETLALARWGGINLHPALLPRHRGPVPTIWALAEPEPCFGVTVHRLVPRIDAGAILAQREVPLPSGTTASAAARLLHLAGVPLLAEAIAHPMAGREAAPLTYCPFPPPDLLRHLARQGRRLADAADLRHALRLARRA</sequence>
<protein>
    <recommendedName>
        <fullName evidence="1">Formyl transferase N-terminal domain-containing protein</fullName>
    </recommendedName>
</protein>
<dbReference type="PANTHER" id="PTHR11138:SF5">
    <property type="entry name" value="METHIONYL-TRNA FORMYLTRANSFERASE, MITOCHONDRIAL"/>
    <property type="match status" value="1"/>
</dbReference>
<gene>
    <name evidence="2" type="ORF">JMJ56_02720</name>
</gene>
<dbReference type="PANTHER" id="PTHR11138">
    <property type="entry name" value="METHIONYL-TRNA FORMYLTRANSFERASE"/>
    <property type="match status" value="1"/>
</dbReference>
<evidence type="ECO:0000259" key="1">
    <source>
        <dbReference type="Pfam" id="PF00551"/>
    </source>
</evidence>